<protein>
    <recommendedName>
        <fullName evidence="1">Alpha-2-macroglobulin bait region domain-containing protein</fullName>
    </recommendedName>
</protein>
<sequence length="266" mass="29487">QRVDGHWTWHRREDAFEVTRKLVENVAGAGEDFARVEMTCPEPGTWRLVVRDLVGGAVTKVRLGVPRVGQPIAATGSPHRVGLSLDRASYRPGEMARVAVEAPFAGELLLSVETDHVAWAETFTLSSPRAVLEVPLPSRMPGGAFVTASVVRSLDFKSPEWKPHRAYGMVRVATDFSKERLDVELDVLDKVQPGTEVTVRAKVKADESAYVHLWAVDEGVLSVTDYKTPDPTDLFFGQWRAKVDSGDLYLELLPDHKRPGSMERFG</sequence>
<dbReference type="InterPro" id="IPR051802">
    <property type="entry name" value="YfhM-like"/>
</dbReference>
<evidence type="ECO:0000259" key="1">
    <source>
        <dbReference type="SMART" id="SM01359"/>
    </source>
</evidence>
<feature type="domain" description="Alpha-2-macroglobulin bait region" evidence="1">
    <location>
        <begin position="81"/>
        <end position="223"/>
    </location>
</feature>
<dbReference type="AlphaFoldDB" id="A0A382Y463"/>
<dbReference type="SMART" id="SM01359">
    <property type="entry name" value="A2M_N_2"/>
    <property type="match status" value="1"/>
</dbReference>
<accession>A0A382Y463</accession>
<reference evidence="2" key="1">
    <citation type="submission" date="2018-05" db="EMBL/GenBank/DDBJ databases">
        <authorList>
            <person name="Lanie J.A."/>
            <person name="Ng W.-L."/>
            <person name="Kazmierczak K.M."/>
            <person name="Andrzejewski T.M."/>
            <person name="Davidsen T.M."/>
            <person name="Wayne K.J."/>
            <person name="Tettelin H."/>
            <person name="Glass J.I."/>
            <person name="Rusch D."/>
            <person name="Podicherti R."/>
            <person name="Tsui H.-C.T."/>
            <person name="Winkler M.E."/>
        </authorList>
    </citation>
    <scope>NUCLEOTIDE SEQUENCE</scope>
</reference>
<dbReference type="InterPro" id="IPR011625">
    <property type="entry name" value="A2M_N_BRD"/>
</dbReference>
<feature type="non-terminal residue" evidence="2">
    <location>
        <position position="1"/>
    </location>
</feature>
<feature type="non-terminal residue" evidence="2">
    <location>
        <position position="266"/>
    </location>
</feature>
<proteinExistence type="predicted"/>
<dbReference type="PANTHER" id="PTHR40094">
    <property type="entry name" value="ALPHA-2-MACROGLOBULIN HOMOLOG"/>
    <property type="match status" value="1"/>
</dbReference>
<dbReference type="EMBL" id="UINC01172820">
    <property type="protein sequence ID" value="SVD78096.1"/>
    <property type="molecule type" value="Genomic_DNA"/>
</dbReference>
<evidence type="ECO:0000313" key="2">
    <source>
        <dbReference type="EMBL" id="SVD78096.1"/>
    </source>
</evidence>
<organism evidence="2">
    <name type="scientific">marine metagenome</name>
    <dbReference type="NCBI Taxonomy" id="408172"/>
    <lineage>
        <taxon>unclassified sequences</taxon>
        <taxon>metagenomes</taxon>
        <taxon>ecological metagenomes</taxon>
    </lineage>
</organism>
<dbReference type="GO" id="GO:0004866">
    <property type="term" value="F:endopeptidase inhibitor activity"/>
    <property type="evidence" value="ECO:0007669"/>
    <property type="project" value="TreeGrafter"/>
</dbReference>
<gene>
    <name evidence="2" type="ORF">METZ01_LOCUS430950</name>
</gene>
<name>A0A382Y463_9ZZZZ</name>
<dbReference type="PANTHER" id="PTHR40094:SF1">
    <property type="entry name" value="UBIQUITIN DOMAIN-CONTAINING PROTEIN"/>
    <property type="match status" value="1"/>
</dbReference>
<dbReference type="Pfam" id="PF07703">
    <property type="entry name" value="A2M_BRD"/>
    <property type="match status" value="1"/>
</dbReference>